<feature type="region of interest" description="Disordered" evidence="1">
    <location>
        <begin position="54"/>
        <end position="243"/>
    </location>
</feature>
<dbReference type="SMART" id="SM00950">
    <property type="entry name" value="Piwi"/>
    <property type="match status" value="1"/>
</dbReference>
<feature type="compositionally biased region" description="Basic and acidic residues" evidence="1">
    <location>
        <begin position="123"/>
        <end position="133"/>
    </location>
</feature>
<feature type="compositionally biased region" description="Low complexity" evidence="1">
    <location>
        <begin position="462"/>
        <end position="492"/>
    </location>
</feature>
<feature type="compositionally biased region" description="Polar residues" evidence="1">
    <location>
        <begin position="422"/>
        <end position="433"/>
    </location>
</feature>
<dbReference type="SUPFAM" id="SSF101690">
    <property type="entry name" value="PAZ domain"/>
    <property type="match status" value="1"/>
</dbReference>
<feature type="compositionally biased region" description="Basic and acidic residues" evidence="1">
    <location>
        <begin position="199"/>
        <end position="220"/>
    </location>
</feature>
<feature type="domain" description="Piwi" evidence="2">
    <location>
        <begin position="1041"/>
        <end position="1359"/>
    </location>
</feature>
<feature type="compositionally biased region" description="Basic and acidic residues" evidence="1">
    <location>
        <begin position="388"/>
        <end position="416"/>
    </location>
</feature>
<evidence type="ECO:0000259" key="2">
    <source>
        <dbReference type="PROSITE" id="PS50822"/>
    </source>
</evidence>
<reference evidence="3" key="1">
    <citation type="submission" date="2023-07" db="EMBL/GenBank/DDBJ databases">
        <authorList>
            <consortium name="CYATHOMIX"/>
        </authorList>
    </citation>
    <scope>NUCLEOTIDE SEQUENCE</scope>
    <source>
        <strain evidence="3">N/A</strain>
    </source>
</reference>
<feature type="compositionally biased region" description="Basic and acidic residues" evidence="1">
    <location>
        <begin position="505"/>
        <end position="514"/>
    </location>
</feature>
<evidence type="ECO:0000313" key="4">
    <source>
        <dbReference type="Proteomes" id="UP001176961"/>
    </source>
</evidence>
<evidence type="ECO:0000256" key="1">
    <source>
        <dbReference type="SAM" id="MobiDB-lite"/>
    </source>
</evidence>
<dbReference type="InterPro" id="IPR003165">
    <property type="entry name" value="Piwi"/>
</dbReference>
<feature type="compositionally biased region" description="Basic and acidic residues" evidence="1">
    <location>
        <begin position="83"/>
        <end position="97"/>
    </location>
</feature>
<feature type="region of interest" description="Disordered" evidence="1">
    <location>
        <begin position="265"/>
        <end position="514"/>
    </location>
</feature>
<proteinExistence type="predicted"/>
<dbReference type="InterPro" id="IPR036397">
    <property type="entry name" value="RNaseH_sf"/>
</dbReference>
<organism evidence="3 4">
    <name type="scientific">Cylicocyclus nassatus</name>
    <name type="common">Nematode worm</name>
    <dbReference type="NCBI Taxonomy" id="53992"/>
    <lineage>
        <taxon>Eukaryota</taxon>
        <taxon>Metazoa</taxon>
        <taxon>Ecdysozoa</taxon>
        <taxon>Nematoda</taxon>
        <taxon>Chromadorea</taxon>
        <taxon>Rhabditida</taxon>
        <taxon>Rhabditina</taxon>
        <taxon>Rhabditomorpha</taxon>
        <taxon>Strongyloidea</taxon>
        <taxon>Strongylidae</taxon>
        <taxon>Cylicocyclus</taxon>
    </lineage>
</organism>
<feature type="compositionally biased region" description="Basic and acidic residues" evidence="1">
    <location>
        <begin position="169"/>
        <end position="181"/>
    </location>
</feature>
<dbReference type="Gene3D" id="2.170.260.10">
    <property type="entry name" value="paz domain"/>
    <property type="match status" value="1"/>
</dbReference>
<dbReference type="InterPro" id="IPR012337">
    <property type="entry name" value="RNaseH-like_sf"/>
</dbReference>
<dbReference type="PANTHER" id="PTHR22891">
    <property type="entry name" value="EUKARYOTIC TRANSLATION INITIATION FACTOR 2C"/>
    <property type="match status" value="1"/>
</dbReference>
<dbReference type="Gene3D" id="3.40.50.2300">
    <property type="match status" value="1"/>
</dbReference>
<dbReference type="InterPro" id="IPR036085">
    <property type="entry name" value="PAZ_dom_sf"/>
</dbReference>
<dbReference type="PROSITE" id="PS50822">
    <property type="entry name" value="PIWI"/>
    <property type="match status" value="1"/>
</dbReference>
<dbReference type="Pfam" id="PF02171">
    <property type="entry name" value="Piwi"/>
    <property type="match status" value="1"/>
</dbReference>
<sequence>MTCGSLAPLFLSPEMECAVYQKLQSAWTLPLSRGLFCGDKLQFRGPVQMSRRIPLGSTGISGRMDGNRGYRNQRRRGKNWSNKVDRGPRFGEGDRQGTGKGPRGRASPFFLPQHLQRSNPWDDADRGECENSREIYNQYSDGYPSDIRKSSRGYYDNGRSNAHYNHQRNSYDDYKESDDYYGRNQRHQREYTNSSYKNYDNDRRPGGQNLREQRSFDNRAGDYNGRKQSRSKYFSDDPPDSYREEIEEKRRKWLKEQERLEQEQHSYYDLSANHTYARNNRRSGGGRRDESYGDYRERTWQSNSNGPREQRGFENSYNKQNYGERRTSMRGDQRRGRWVENEGFGNNCERRNARQNLSFSHRNDEIRSHNSVNDMDKTENATVPHSGNEQRSKQETVLHEKSNERDENETSSKTDDLCNALENASVQDSPLDNSDTESDCDLRTRPEQDPTSTKAAGPSDLPSSSSTVPAAASPSSLPPSSSAVRAASSSPSEPKEEPGAVVLAPKKEPATRQGKERVHLLTNFWELTVNSKIVYRYDVAVYLNTPAKERAVDLLRGPRDDSENTRRHRLCMEALQHALQFYSIISQYSAFVHDGASILFSSEDLSAALKEHNGILNVMKSELPESTRNLICRVDVDSITIEITPCTATPSFDLADLRAQRNRNWATLDRSWKQFYELITNYDAVLSGRYTQFGAGSLFYSAPLEERVGFGFERFEGARKGIKFIEGKKRGANSVVPALILDHRVGMFFKEQNLMKSVHEMLGPRARGMQRFDFSRNNYNRMNKTWVEVYNYVKGLRVNLIGNATNPLSFVAVGISDQPVGELEDTFSDRRRGKIKLVEKYADHHVNPYWPAVKYRSPSCVQYFPMEVLIVAPHQRVSLEKQQIANSVPRADKPDKRYEKIHTLLEALNLHKSGSMNEFLNAFGIKVAVAPKEVDGIRRAAPGIVFGHQCEPAIDKFKYNWRQDRNTQYVNSASVERIIIVHSDDTYQEPKELRAALEPMYRNRGIKYIRFEDVYIKRGRDEDMEKELEELFKKNKGSKSLLIIYIDRAESKSHEFLKLMERKHLIPTQQITSEIVSKIRRQIQTCSNFVSKTNLKLGGINYNVIPEAFAKNRWIACGTTLVVGYDVAHPGKPSRDEIMNHMPPQRPSIVGVSFNGAAHPESFIGDYHFQTPRQERVDSALLNARFKWMLDLFTKNRGVWPERIVITRDGVSEGQYRMVIEDELGAIKEACEEFGNLHGRDSWIPPFTVIVATKRHHARFFKEHHGVVDNPLPATVVDTDVVRNDITEFFMQSHRPVQGTAKPTSYQIIVDENEMGSDEVQSLMLALTFHHQISDAPVSLPEPVYQADEWAKRGKDIWKAYTDRHNVLKLDSQGEYADFPIDFEAMTKRLAYWNTNLQCYRVNA</sequence>
<feature type="compositionally biased region" description="Polar residues" evidence="1">
    <location>
        <begin position="158"/>
        <end position="168"/>
    </location>
</feature>
<comment type="caution">
    <text evidence="3">The sequence shown here is derived from an EMBL/GenBank/DDBJ whole genome shotgun (WGS) entry which is preliminary data.</text>
</comment>
<dbReference type="GO" id="GO:0003676">
    <property type="term" value="F:nucleic acid binding"/>
    <property type="evidence" value="ECO:0007669"/>
    <property type="project" value="InterPro"/>
</dbReference>
<accession>A0AA36GIX6</accession>
<name>A0AA36GIX6_CYLNA</name>
<dbReference type="SUPFAM" id="SSF53098">
    <property type="entry name" value="Ribonuclease H-like"/>
    <property type="match status" value="1"/>
</dbReference>
<evidence type="ECO:0000313" key="3">
    <source>
        <dbReference type="EMBL" id="CAJ0593830.1"/>
    </source>
</evidence>
<protein>
    <recommendedName>
        <fullName evidence="2">Piwi domain-containing protein</fullName>
    </recommendedName>
</protein>
<feature type="compositionally biased region" description="Polar residues" evidence="1">
    <location>
        <begin position="300"/>
        <end position="321"/>
    </location>
</feature>
<dbReference type="Gene3D" id="3.30.420.10">
    <property type="entry name" value="Ribonuclease H-like superfamily/Ribonuclease H"/>
    <property type="match status" value="1"/>
</dbReference>
<dbReference type="EMBL" id="CATQJL010000112">
    <property type="protein sequence ID" value="CAJ0593830.1"/>
    <property type="molecule type" value="Genomic_DNA"/>
</dbReference>
<dbReference type="Proteomes" id="UP001176961">
    <property type="component" value="Unassembled WGS sequence"/>
</dbReference>
<keyword evidence="4" id="KW-1185">Reference proteome</keyword>
<feature type="compositionally biased region" description="Basic and acidic residues" evidence="1">
    <location>
        <begin position="361"/>
        <end position="379"/>
    </location>
</feature>
<feature type="compositionally biased region" description="Basic and acidic residues" evidence="1">
    <location>
        <begin position="286"/>
        <end position="299"/>
    </location>
</feature>
<feature type="compositionally biased region" description="Basic and acidic residues" evidence="1">
    <location>
        <begin position="322"/>
        <end position="340"/>
    </location>
</feature>
<gene>
    <name evidence="3" type="ORF">CYNAS_LOCUS5813</name>
</gene>